<evidence type="ECO:0000313" key="2">
    <source>
        <dbReference type="EMBL" id="CAK0827710.1"/>
    </source>
</evidence>
<feature type="compositionally biased region" description="Pro residues" evidence="1">
    <location>
        <begin position="44"/>
        <end position="59"/>
    </location>
</feature>
<gene>
    <name evidence="2" type="ORF">PCOR1329_LOCUS27176</name>
</gene>
<evidence type="ECO:0000256" key="1">
    <source>
        <dbReference type="SAM" id="MobiDB-lite"/>
    </source>
</evidence>
<feature type="region of interest" description="Disordered" evidence="1">
    <location>
        <begin position="1"/>
        <end position="59"/>
    </location>
</feature>
<proteinExistence type="predicted"/>
<dbReference type="EMBL" id="CAUYUJ010009802">
    <property type="protein sequence ID" value="CAK0827710.1"/>
    <property type="molecule type" value="Genomic_DNA"/>
</dbReference>
<organism evidence="2 3">
    <name type="scientific">Prorocentrum cordatum</name>
    <dbReference type="NCBI Taxonomy" id="2364126"/>
    <lineage>
        <taxon>Eukaryota</taxon>
        <taxon>Sar</taxon>
        <taxon>Alveolata</taxon>
        <taxon>Dinophyceae</taxon>
        <taxon>Prorocentrales</taxon>
        <taxon>Prorocentraceae</taxon>
        <taxon>Prorocentrum</taxon>
    </lineage>
</organism>
<accession>A0ABN9S8D4</accession>
<reference evidence="2" key="1">
    <citation type="submission" date="2023-10" db="EMBL/GenBank/DDBJ databases">
        <authorList>
            <person name="Chen Y."/>
            <person name="Shah S."/>
            <person name="Dougan E. K."/>
            <person name="Thang M."/>
            <person name="Chan C."/>
        </authorList>
    </citation>
    <scope>NUCLEOTIDE SEQUENCE [LARGE SCALE GENOMIC DNA]</scope>
</reference>
<feature type="compositionally biased region" description="Low complexity" evidence="1">
    <location>
        <begin position="1"/>
        <end position="13"/>
    </location>
</feature>
<evidence type="ECO:0000313" key="3">
    <source>
        <dbReference type="Proteomes" id="UP001189429"/>
    </source>
</evidence>
<dbReference type="Proteomes" id="UP001189429">
    <property type="component" value="Unassembled WGS sequence"/>
</dbReference>
<keyword evidence="3" id="KW-1185">Reference proteome</keyword>
<protein>
    <submittedName>
        <fullName evidence="2">Uncharacterized protein</fullName>
    </submittedName>
</protein>
<sequence>MGAPQAAALAAVATGRHGERQLAANVRSTVKKVRAPQRLRRPPRTPSRPPLSLPLAPPPKARRVTASLLRLLRQDRYSTEVGTRGRSFFEGKAVSDQADQLYQETCQSFAGDCGRLGPSLGPPGELDRALIEVSDEKFFEGWGGSAGHLLLATIEGLFPEHGRCGPAKLPRAHRALQGRGRPAPGQSRLPEARPAWAAVMGELLRVGCRAMAFEVVVSLVTYGRPGEIRDLKAKWITPPATNVGPFWTILIRTIVIKPFEGSRPIKVGLHDAAALWDKGGTWTTQLPRQFVRGKTGDEAVFSFACATYLKQFMMAVVMLGLPELVPCQLRHSGASRDRLRLRRTSGDIQKRARWGGRESVARCEIGGRA</sequence>
<comment type="caution">
    <text evidence="2">The sequence shown here is derived from an EMBL/GenBank/DDBJ whole genome shotgun (WGS) entry which is preliminary data.</text>
</comment>
<feature type="compositionally biased region" description="Basic residues" evidence="1">
    <location>
        <begin position="29"/>
        <end position="43"/>
    </location>
</feature>
<name>A0ABN9S8D4_9DINO</name>